<accession>A0A7W6D8Z1</accession>
<evidence type="ECO:0000313" key="1">
    <source>
        <dbReference type="EMBL" id="MBB3974504.1"/>
    </source>
</evidence>
<proteinExistence type="predicted"/>
<name>A0A7W6D8Z1_9HYPH</name>
<dbReference type="EMBL" id="JACIDR010000006">
    <property type="protein sequence ID" value="MBB3974504.1"/>
    <property type="molecule type" value="Genomic_DNA"/>
</dbReference>
<dbReference type="RefSeq" id="WP_183396347.1">
    <property type="nucleotide sequence ID" value="NZ_JACIDR010000006.1"/>
</dbReference>
<keyword evidence="2" id="KW-1185">Reference proteome</keyword>
<evidence type="ECO:0000313" key="2">
    <source>
        <dbReference type="Proteomes" id="UP000528964"/>
    </source>
</evidence>
<organism evidence="1 2">
    <name type="scientific">Hansschlegelia beijingensis</name>
    <dbReference type="NCBI Taxonomy" id="1133344"/>
    <lineage>
        <taxon>Bacteria</taxon>
        <taxon>Pseudomonadati</taxon>
        <taxon>Pseudomonadota</taxon>
        <taxon>Alphaproteobacteria</taxon>
        <taxon>Hyphomicrobiales</taxon>
        <taxon>Methylopilaceae</taxon>
        <taxon>Hansschlegelia</taxon>
    </lineage>
</organism>
<comment type="caution">
    <text evidence="1">The sequence shown here is derived from an EMBL/GenBank/DDBJ whole genome shotgun (WGS) entry which is preliminary data.</text>
</comment>
<dbReference type="Proteomes" id="UP000528964">
    <property type="component" value="Unassembled WGS sequence"/>
</dbReference>
<dbReference type="AlphaFoldDB" id="A0A7W6D8Z1"/>
<reference evidence="1 2" key="1">
    <citation type="submission" date="2020-08" db="EMBL/GenBank/DDBJ databases">
        <title>Genomic Encyclopedia of Type Strains, Phase IV (KMG-IV): sequencing the most valuable type-strain genomes for metagenomic binning, comparative biology and taxonomic classification.</title>
        <authorList>
            <person name="Goeker M."/>
        </authorList>
    </citation>
    <scope>NUCLEOTIDE SEQUENCE [LARGE SCALE GENOMIC DNA]</scope>
    <source>
        <strain evidence="1 2">DSM 25481</strain>
    </source>
</reference>
<gene>
    <name evidence="1" type="ORF">GGR24_003185</name>
</gene>
<sequence>MSYTVISQAEPSPVATVVPTVIEALSLARELGRQAEDRITIATDSGWMLSLDELEELARN</sequence>
<protein>
    <submittedName>
        <fullName evidence="1">Uncharacterized protein</fullName>
    </submittedName>
</protein>